<sequence length="865" mass="86119">MAVVLPGLARAADGNDVFVNSDKAICSDSDGAGTEATPFCTVPAALASPAVVAGTTLMLTGRFAGGIDVTKSGITLQASSDFAYINGGAYGLSIAGQHDVAVRGVQFALTSAEAVKVSSSSAITVSGIDVVRAQNHPAPGSTGAAAVRFDGVTGATFTNSVIHTSSGTGLVIDAGSSDVVVANDIIDSISATGTAAGGGVAVVDSARVDVVSNTVDGICGTAIGVGGTASDVRVVNDIADATQGVCGYQQVGVGVAASATSGTTVSHTLANTGTNGWLNNVGTPFRWGAADYADGAAFDAAGHGTADLTGDPGFEAQSLMGGDRGDYQLTAASPAVDSADGSARNEPATDRAGSVRKPYPIASEAGLGTGTPAYADRGALEYQAVPPQLHLGLGVDQHAATYRMIIAEMAHPTAWPVTGCVFVFDDGYHASSGSDCLAKHTVATDGEHRVSVTATDAYGNTWSDAATVTIAPTVVKPAFWTSQYDGLVKVGISTPSLAKASIDYGDGRPPVSVDCGGGQPCIAPPYQYPASGSYTITVTGTDDLGFSGSTSQSVDVTTYVNPTVHRIAGSDRYATAVAASRAQWSAGSAGAVVLAFGGDFPDALAGVPLAAHVHGPLLLSDKTAIDPATVAEITRVLGAGSGKTVYLLGGTSALSDQVASALPRGFAVRRLAGADRFETARRVAEAIGPSANVVVANGRTFADALAAGPLAAKQGAAILLSDGPTLDPATAAAVAGHASITAVGGPAVAALRAALPGRRITELSGGDRYETASAVINAMTGGQPPHSLSVASGTNFPDALAGGAFAANAGQPLALTDPHAVSSDLPLENWHLFEWNGTISVFGGPAAVGDEVVAQIVRDTNARLS</sequence>
<dbReference type="Pfam" id="PF04122">
    <property type="entry name" value="CW_binding_2"/>
    <property type="match status" value="3"/>
</dbReference>
<evidence type="ECO:0000313" key="3">
    <source>
        <dbReference type="EMBL" id="GAA2065136.1"/>
    </source>
</evidence>
<keyword evidence="4" id="KW-1185">Reference proteome</keyword>
<dbReference type="SUPFAM" id="SSF49299">
    <property type="entry name" value="PKD domain"/>
    <property type="match status" value="1"/>
</dbReference>
<accession>A0ABP5HBQ5</accession>
<dbReference type="Proteomes" id="UP001500751">
    <property type="component" value="Unassembled WGS sequence"/>
</dbReference>
<dbReference type="InterPro" id="IPR051922">
    <property type="entry name" value="Bact_Sporulation_Assoc"/>
</dbReference>
<dbReference type="InterPro" id="IPR039448">
    <property type="entry name" value="Beta_helix"/>
</dbReference>
<dbReference type="Gene3D" id="2.160.20.10">
    <property type="entry name" value="Single-stranded right-handed beta-helix, Pectin lyase-like"/>
    <property type="match status" value="1"/>
</dbReference>
<evidence type="ECO:0000259" key="2">
    <source>
        <dbReference type="PROSITE" id="PS50093"/>
    </source>
</evidence>
<dbReference type="PROSITE" id="PS50093">
    <property type="entry name" value="PKD"/>
    <property type="match status" value="1"/>
</dbReference>
<comment type="caution">
    <text evidence="3">The sequence shown here is derived from an EMBL/GenBank/DDBJ whole genome shotgun (WGS) entry which is preliminary data.</text>
</comment>
<dbReference type="InterPro" id="IPR000601">
    <property type="entry name" value="PKD_dom"/>
</dbReference>
<proteinExistence type="predicted"/>
<gene>
    <name evidence="3" type="ORF">GCM10009839_90930</name>
</gene>
<dbReference type="PANTHER" id="PTHR30032">
    <property type="entry name" value="N-ACETYLMURAMOYL-L-ALANINE AMIDASE-RELATED"/>
    <property type="match status" value="1"/>
</dbReference>
<dbReference type="PANTHER" id="PTHR30032:SF8">
    <property type="entry name" value="GERMINATION-SPECIFIC N-ACETYLMURAMOYL-L-ALANINE AMIDASE"/>
    <property type="match status" value="1"/>
</dbReference>
<dbReference type="Gene3D" id="2.60.40.10">
    <property type="entry name" value="Immunoglobulins"/>
    <property type="match status" value="1"/>
</dbReference>
<dbReference type="InterPro" id="IPR012334">
    <property type="entry name" value="Pectin_lyas_fold"/>
</dbReference>
<dbReference type="EMBL" id="BAAAQN010000100">
    <property type="protein sequence ID" value="GAA2065136.1"/>
    <property type="molecule type" value="Genomic_DNA"/>
</dbReference>
<evidence type="ECO:0000313" key="4">
    <source>
        <dbReference type="Proteomes" id="UP001500751"/>
    </source>
</evidence>
<dbReference type="InterPro" id="IPR007253">
    <property type="entry name" value="Cell_wall-bd_2"/>
</dbReference>
<protein>
    <recommendedName>
        <fullName evidence="2">PKD domain-containing protein</fullName>
    </recommendedName>
</protein>
<dbReference type="SUPFAM" id="SSF51126">
    <property type="entry name" value="Pectin lyase-like"/>
    <property type="match status" value="1"/>
</dbReference>
<dbReference type="InterPro" id="IPR035986">
    <property type="entry name" value="PKD_dom_sf"/>
</dbReference>
<evidence type="ECO:0000256" key="1">
    <source>
        <dbReference type="SAM" id="MobiDB-lite"/>
    </source>
</evidence>
<dbReference type="InterPro" id="IPR011050">
    <property type="entry name" value="Pectin_lyase_fold/virulence"/>
</dbReference>
<name>A0ABP5HBQ5_9ACTN</name>
<dbReference type="Gene3D" id="3.40.50.12090">
    <property type="match status" value="2"/>
</dbReference>
<reference evidence="4" key="1">
    <citation type="journal article" date="2019" name="Int. J. Syst. Evol. Microbiol.">
        <title>The Global Catalogue of Microorganisms (GCM) 10K type strain sequencing project: providing services to taxonomists for standard genome sequencing and annotation.</title>
        <authorList>
            <consortium name="The Broad Institute Genomics Platform"/>
            <consortium name="The Broad Institute Genome Sequencing Center for Infectious Disease"/>
            <person name="Wu L."/>
            <person name="Ma J."/>
        </authorList>
    </citation>
    <scope>NUCLEOTIDE SEQUENCE [LARGE SCALE GENOMIC DNA]</scope>
    <source>
        <strain evidence="4">JCM 16014</strain>
    </source>
</reference>
<feature type="region of interest" description="Disordered" evidence="1">
    <location>
        <begin position="334"/>
        <end position="354"/>
    </location>
</feature>
<organism evidence="3 4">
    <name type="scientific">Catenulispora yoronensis</name>
    <dbReference type="NCBI Taxonomy" id="450799"/>
    <lineage>
        <taxon>Bacteria</taxon>
        <taxon>Bacillati</taxon>
        <taxon>Actinomycetota</taxon>
        <taxon>Actinomycetes</taxon>
        <taxon>Catenulisporales</taxon>
        <taxon>Catenulisporaceae</taxon>
        <taxon>Catenulispora</taxon>
    </lineage>
</organism>
<dbReference type="Pfam" id="PF13229">
    <property type="entry name" value="Beta_helix"/>
    <property type="match status" value="1"/>
</dbReference>
<dbReference type="InterPro" id="IPR013783">
    <property type="entry name" value="Ig-like_fold"/>
</dbReference>
<feature type="domain" description="PKD" evidence="2">
    <location>
        <begin position="503"/>
        <end position="563"/>
    </location>
</feature>